<keyword evidence="8" id="KW-0282">Flagellum</keyword>
<dbReference type="InterPro" id="IPR022781">
    <property type="entry name" value="Flagellar_biosynth_FliO"/>
</dbReference>
<dbReference type="AlphaFoldDB" id="A0A172ZFV3"/>
<organism evidence="8 9">
    <name type="scientific">Paenibacillus bovis</name>
    <dbReference type="NCBI Taxonomy" id="1616788"/>
    <lineage>
        <taxon>Bacteria</taxon>
        <taxon>Bacillati</taxon>
        <taxon>Bacillota</taxon>
        <taxon>Bacilli</taxon>
        <taxon>Bacillales</taxon>
        <taxon>Paenibacillaceae</taxon>
        <taxon>Paenibacillus</taxon>
    </lineage>
</organism>
<evidence type="ECO:0000256" key="4">
    <source>
        <dbReference type="ARBA" id="ARBA00022989"/>
    </source>
</evidence>
<proteinExistence type="predicted"/>
<evidence type="ECO:0000256" key="2">
    <source>
        <dbReference type="ARBA" id="ARBA00022475"/>
    </source>
</evidence>
<keyword evidence="4 7" id="KW-1133">Transmembrane helix</keyword>
<feature type="transmembrane region" description="Helical" evidence="7">
    <location>
        <begin position="18"/>
        <end position="40"/>
    </location>
</feature>
<evidence type="ECO:0000313" key="9">
    <source>
        <dbReference type="Proteomes" id="UP000078148"/>
    </source>
</evidence>
<dbReference type="STRING" id="1616788.AR543_11290"/>
<dbReference type="EMBL" id="CP013023">
    <property type="protein sequence ID" value="ANF96531.1"/>
    <property type="molecule type" value="Genomic_DNA"/>
</dbReference>
<sequence>MSGSAATMGGTGDYILNLVWVIIVLAVIIGLIILLLRFLGRKNQTWLSRRAIRTIGGVAMGPNKSLQVIEIGNSVYLIGVGEDINLVDKISDPEEAELIISSFQSESVDQNNILTPLISKLSNRFRPKSSVQEEEIGDTDAFQEVFESKLRQIPNRRQKMEKLLKEEDSTDRSRDS</sequence>
<accession>A0A172ZFV3</accession>
<comment type="subcellular location">
    <subcellularLocation>
        <location evidence="1">Cell membrane</location>
    </subcellularLocation>
</comment>
<evidence type="ECO:0000256" key="5">
    <source>
        <dbReference type="ARBA" id="ARBA00023136"/>
    </source>
</evidence>
<reference evidence="9" key="1">
    <citation type="submission" date="2015-10" db="EMBL/GenBank/DDBJ databases">
        <title>Genome of Paenibacillus bovis sp. nov.</title>
        <authorList>
            <person name="Wu Z."/>
            <person name="Gao C."/>
            <person name="Liu Z."/>
            <person name="Zheng H."/>
        </authorList>
    </citation>
    <scope>NUCLEOTIDE SEQUENCE [LARGE SCALE GENOMIC DNA]</scope>
    <source>
        <strain evidence="9">BD3526</strain>
    </source>
</reference>
<keyword evidence="2" id="KW-1003">Cell membrane</keyword>
<evidence type="ECO:0000256" key="6">
    <source>
        <dbReference type="SAM" id="MobiDB-lite"/>
    </source>
</evidence>
<evidence type="ECO:0000256" key="1">
    <source>
        <dbReference type="ARBA" id="ARBA00004236"/>
    </source>
</evidence>
<evidence type="ECO:0000256" key="3">
    <source>
        <dbReference type="ARBA" id="ARBA00022692"/>
    </source>
</evidence>
<dbReference type="GO" id="GO:0016020">
    <property type="term" value="C:membrane"/>
    <property type="evidence" value="ECO:0007669"/>
    <property type="project" value="InterPro"/>
</dbReference>
<evidence type="ECO:0000313" key="8">
    <source>
        <dbReference type="EMBL" id="ANF96531.1"/>
    </source>
</evidence>
<keyword evidence="3 7" id="KW-0812">Transmembrane</keyword>
<dbReference type="OrthoDB" id="2376965at2"/>
<protein>
    <submittedName>
        <fullName evidence="8">Flagellar protein</fullName>
    </submittedName>
</protein>
<gene>
    <name evidence="8" type="ORF">AR543_11290</name>
</gene>
<feature type="compositionally biased region" description="Basic and acidic residues" evidence="6">
    <location>
        <begin position="158"/>
        <end position="176"/>
    </location>
</feature>
<feature type="region of interest" description="Disordered" evidence="6">
    <location>
        <begin position="157"/>
        <end position="176"/>
    </location>
</feature>
<keyword evidence="9" id="KW-1185">Reference proteome</keyword>
<dbReference type="Proteomes" id="UP000078148">
    <property type="component" value="Chromosome"/>
</dbReference>
<name>A0A172ZFV3_9BACL</name>
<keyword evidence="8" id="KW-0969">Cilium</keyword>
<keyword evidence="5 7" id="KW-0472">Membrane</keyword>
<dbReference type="Pfam" id="PF04347">
    <property type="entry name" value="FliO"/>
    <property type="match status" value="1"/>
</dbReference>
<dbReference type="GO" id="GO:0044781">
    <property type="term" value="P:bacterial-type flagellum organization"/>
    <property type="evidence" value="ECO:0007669"/>
    <property type="project" value="InterPro"/>
</dbReference>
<evidence type="ECO:0000256" key="7">
    <source>
        <dbReference type="SAM" id="Phobius"/>
    </source>
</evidence>
<reference evidence="8 9" key="2">
    <citation type="journal article" date="2016" name="Int. J. Syst. Evol. Microbiol.">
        <title>Paenibacillus bovis sp. nov., isolated from raw yak (Bos grunniens) milk.</title>
        <authorList>
            <person name="Gao C."/>
            <person name="Han J."/>
            <person name="Liu Z."/>
            <person name="Xu X."/>
            <person name="Hang F."/>
            <person name="Wu Z."/>
        </authorList>
    </citation>
    <scope>NUCLEOTIDE SEQUENCE [LARGE SCALE GENOMIC DNA]</scope>
    <source>
        <strain evidence="8 9">BD3526</strain>
    </source>
</reference>
<dbReference type="KEGG" id="pbv:AR543_11290"/>
<keyword evidence="8" id="KW-0966">Cell projection</keyword>